<reference evidence="1 3" key="1">
    <citation type="journal article" date="2020" name="Stud. Mycol.">
        <title>101 Dothideomycetes genomes: a test case for predicting lifestyles and emergence of pathogens.</title>
        <authorList>
            <person name="Haridas S."/>
            <person name="Albert R."/>
            <person name="Binder M."/>
            <person name="Bloem J."/>
            <person name="Labutti K."/>
            <person name="Salamov A."/>
            <person name="Andreopoulos B."/>
            <person name="Baker S."/>
            <person name="Barry K."/>
            <person name="Bills G."/>
            <person name="Bluhm B."/>
            <person name="Cannon C."/>
            <person name="Castanera R."/>
            <person name="Culley D."/>
            <person name="Daum C."/>
            <person name="Ezra D."/>
            <person name="Gonzalez J."/>
            <person name="Henrissat B."/>
            <person name="Kuo A."/>
            <person name="Liang C."/>
            <person name="Lipzen A."/>
            <person name="Lutzoni F."/>
            <person name="Magnuson J."/>
            <person name="Mondo S."/>
            <person name="Nolan M."/>
            <person name="Ohm R."/>
            <person name="Pangilinan J."/>
            <person name="Park H.-J."/>
            <person name="Ramirez L."/>
            <person name="Alfaro M."/>
            <person name="Sun H."/>
            <person name="Tritt A."/>
            <person name="Yoshinaga Y."/>
            <person name="Zwiers L.-H."/>
            <person name="Turgeon B."/>
            <person name="Goodwin S."/>
            <person name="Spatafora J."/>
            <person name="Crous P."/>
            <person name="Grigoriev I."/>
        </authorList>
    </citation>
    <scope>NUCLEOTIDE SEQUENCE</scope>
    <source>
        <strain evidence="1 3">CBS 304.34</strain>
    </source>
</reference>
<dbReference type="AlphaFoldDB" id="A0A6A6YQ53"/>
<dbReference type="RefSeq" id="XP_033577632.1">
    <property type="nucleotide sequence ID" value="XM_033719745.1"/>
</dbReference>
<evidence type="ECO:0000313" key="1">
    <source>
        <dbReference type="EMBL" id="KAF2810668.1"/>
    </source>
</evidence>
<dbReference type="GeneID" id="54460638"/>
<evidence type="ECO:0000313" key="3">
    <source>
        <dbReference type="RefSeq" id="XP_033577632.1"/>
    </source>
</evidence>
<reference evidence="3" key="3">
    <citation type="submission" date="2025-04" db="UniProtKB">
        <authorList>
            <consortium name="RefSeq"/>
        </authorList>
    </citation>
    <scope>IDENTIFICATION</scope>
    <source>
        <strain evidence="3">CBS 304.34</strain>
    </source>
</reference>
<dbReference type="OrthoDB" id="542013at2759"/>
<gene>
    <name evidence="1 3" type="ORF">BDZ99DRAFT_462022</name>
</gene>
<keyword evidence="2" id="KW-1185">Reference proteome</keyword>
<dbReference type="EMBL" id="MU003699">
    <property type="protein sequence ID" value="KAF2810668.1"/>
    <property type="molecule type" value="Genomic_DNA"/>
</dbReference>
<reference evidence="3" key="2">
    <citation type="submission" date="2020-04" db="EMBL/GenBank/DDBJ databases">
        <authorList>
            <consortium name="NCBI Genome Project"/>
        </authorList>
    </citation>
    <scope>NUCLEOTIDE SEQUENCE</scope>
    <source>
        <strain evidence="3">CBS 304.34</strain>
    </source>
</reference>
<organism evidence="1">
    <name type="scientific">Mytilinidion resinicola</name>
    <dbReference type="NCBI Taxonomy" id="574789"/>
    <lineage>
        <taxon>Eukaryota</taxon>
        <taxon>Fungi</taxon>
        <taxon>Dikarya</taxon>
        <taxon>Ascomycota</taxon>
        <taxon>Pezizomycotina</taxon>
        <taxon>Dothideomycetes</taxon>
        <taxon>Pleosporomycetidae</taxon>
        <taxon>Mytilinidiales</taxon>
        <taxon>Mytilinidiaceae</taxon>
        <taxon>Mytilinidion</taxon>
    </lineage>
</organism>
<protein>
    <submittedName>
        <fullName evidence="1 3">Uncharacterized protein</fullName>
    </submittedName>
</protein>
<dbReference type="Proteomes" id="UP000504636">
    <property type="component" value="Unplaced"/>
</dbReference>
<accession>A0A6A6YQ53</accession>
<proteinExistence type="predicted"/>
<name>A0A6A6YQ53_9PEZI</name>
<sequence length="107" mass="12160">MAIVVIGLQWLRNMRMREQDEEKRRKKEIRPHPISIRATRVSPAASIAQMAININGPETHGKFMSDCLIEEPSALVRSEAGKKAQSRVWDELMKKLEAIKPGVTKIL</sequence>
<evidence type="ECO:0000313" key="2">
    <source>
        <dbReference type="Proteomes" id="UP000504636"/>
    </source>
</evidence>